<proteinExistence type="predicted"/>
<accession>A0A4Y2DDU1</accession>
<evidence type="ECO:0000313" key="2">
    <source>
        <dbReference type="Proteomes" id="UP000499080"/>
    </source>
</evidence>
<reference evidence="1 2" key="1">
    <citation type="journal article" date="2019" name="Sci. Rep.">
        <title>Orb-weaving spider Araneus ventricosus genome elucidates the spidroin gene catalogue.</title>
        <authorList>
            <person name="Kono N."/>
            <person name="Nakamura H."/>
            <person name="Ohtoshi R."/>
            <person name="Moran D.A.P."/>
            <person name="Shinohara A."/>
            <person name="Yoshida Y."/>
            <person name="Fujiwara M."/>
            <person name="Mori M."/>
            <person name="Tomita M."/>
            <person name="Arakawa K."/>
        </authorList>
    </citation>
    <scope>NUCLEOTIDE SEQUENCE [LARGE SCALE GENOMIC DNA]</scope>
</reference>
<dbReference type="OrthoDB" id="6463272at2759"/>
<comment type="caution">
    <text evidence="1">The sequence shown here is derived from an EMBL/GenBank/DDBJ whole genome shotgun (WGS) entry which is preliminary data.</text>
</comment>
<dbReference type="InterPro" id="IPR036397">
    <property type="entry name" value="RNaseH_sf"/>
</dbReference>
<sequence>MCAPDGNTSSVSFSISQNGSKVYGSFFFCKKTVTGASYLDMLQLWLFPQLADDYRDFILQQDGAPTEWSIHVRRYLNDDIPHRWIGLIGEDDLVLFPCPPPCPSSFGGTSRTLFMYPNHQKIRRAQGTDPCFIADH</sequence>
<dbReference type="AlphaFoldDB" id="A0A4Y2DDU1"/>
<dbReference type="Gene3D" id="3.30.420.10">
    <property type="entry name" value="Ribonuclease H-like superfamily/Ribonuclease H"/>
    <property type="match status" value="1"/>
</dbReference>
<dbReference type="PANTHER" id="PTHR47326">
    <property type="entry name" value="TRANSPOSABLE ELEMENT TC3 TRANSPOSASE-LIKE PROTEIN"/>
    <property type="match status" value="1"/>
</dbReference>
<gene>
    <name evidence="1" type="ORF">AVEN_128352_1</name>
</gene>
<dbReference type="EMBL" id="BGPR01000341">
    <property type="protein sequence ID" value="GBM14287.1"/>
    <property type="molecule type" value="Genomic_DNA"/>
</dbReference>
<organism evidence="1 2">
    <name type="scientific">Araneus ventricosus</name>
    <name type="common">Orbweaver spider</name>
    <name type="synonym">Epeira ventricosa</name>
    <dbReference type="NCBI Taxonomy" id="182803"/>
    <lineage>
        <taxon>Eukaryota</taxon>
        <taxon>Metazoa</taxon>
        <taxon>Ecdysozoa</taxon>
        <taxon>Arthropoda</taxon>
        <taxon>Chelicerata</taxon>
        <taxon>Arachnida</taxon>
        <taxon>Araneae</taxon>
        <taxon>Araneomorphae</taxon>
        <taxon>Entelegynae</taxon>
        <taxon>Araneoidea</taxon>
        <taxon>Araneidae</taxon>
        <taxon>Araneus</taxon>
    </lineage>
</organism>
<name>A0A4Y2DDU1_ARAVE</name>
<protein>
    <submittedName>
        <fullName evidence="1">Uncharacterized protein</fullName>
    </submittedName>
</protein>
<dbReference type="PANTHER" id="PTHR47326:SF1">
    <property type="entry name" value="HTH PSQ-TYPE DOMAIN-CONTAINING PROTEIN"/>
    <property type="match status" value="1"/>
</dbReference>
<evidence type="ECO:0000313" key="1">
    <source>
        <dbReference type="EMBL" id="GBM14287.1"/>
    </source>
</evidence>
<dbReference type="Proteomes" id="UP000499080">
    <property type="component" value="Unassembled WGS sequence"/>
</dbReference>
<dbReference type="GO" id="GO:0003676">
    <property type="term" value="F:nucleic acid binding"/>
    <property type="evidence" value="ECO:0007669"/>
    <property type="project" value="InterPro"/>
</dbReference>
<keyword evidence="2" id="KW-1185">Reference proteome</keyword>